<keyword evidence="3" id="KW-1185">Reference proteome</keyword>
<sequence length="107" mass="12553">MRSILIQDSNLRRDKIGDDAFKRFIYMQKMDRDKNWNPYKLASRAVIPHGLFVLALSSVLYSIRFVILIEDVTHHTGIFDYNKWNEESNIPPHPGVDVIIIKNVFHV</sequence>
<keyword evidence="1" id="KW-1133">Transmembrane helix</keyword>
<dbReference type="EnsemblMetazoa" id="GPPI037504-RA">
    <property type="protein sequence ID" value="GPPI037504-PA"/>
    <property type="gene ID" value="GPPI037504"/>
</dbReference>
<reference evidence="3" key="1">
    <citation type="submission" date="2015-01" db="EMBL/GenBank/DDBJ databases">
        <authorList>
            <person name="Aksoy S."/>
            <person name="Warren W."/>
            <person name="Wilson R.K."/>
        </authorList>
    </citation>
    <scope>NUCLEOTIDE SEQUENCE [LARGE SCALE GENOMIC DNA]</scope>
    <source>
        <strain evidence="3">IAEA</strain>
    </source>
</reference>
<dbReference type="AlphaFoldDB" id="A0A1B0BQK8"/>
<dbReference type="VEuPathDB" id="VectorBase:GPPI037504"/>
<evidence type="ECO:0000313" key="3">
    <source>
        <dbReference type="Proteomes" id="UP000092460"/>
    </source>
</evidence>
<name>A0A1B0BQK8_9MUSC</name>
<dbReference type="EMBL" id="JXJN01018674">
    <property type="status" value="NOT_ANNOTATED_CDS"/>
    <property type="molecule type" value="Genomic_DNA"/>
</dbReference>
<reference evidence="2" key="2">
    <citation type="submission" date="2020-05" db="UniProtKB">
        <authorList>
            <consortium name="EnsemblMetazoa"/>
        </authorList>
    </citation>
    <scope>IDENTIFICATION</scope>
    <source>
        <strain evidence="2">IAEA</strain>
    </source>
</reference>
<proteinExistence type="predicted"/>
<accession>A0A1B0BQK8</accession>
<evidence type="ECO:0000313" key="2">
    <source>
        <dbReference type="EnsemblMetazoa" id="GPPI037504-PA"/>
    </source>
</evidence>
<keyword evidence="1" id="KW-0812">Transmembrane</keyword>
<organism evidence="2 3">
    <name type="scientific">Glossina palpalis gambiensis</name>
    <dbReference type="NCBI Taxonomy" id="67801"/>
    <lineage>
        <taxon>Eukaryota</taxon>
        <taxon>Metazoa</taxon>
        <taxon>Ecdysozoa</taxon>
        <taxon>Arthropoda</taxon>
        <taxon>Hexapoda</taxon>
        <taxon>Insecta</taxon>
        <taxon>Pterygota</taxon>
        <taxon>Neoptera</taxon>
        <taxon>Endopterygota</taxon>
        <taxon>Diptera</taxon>
        <taxon>Brachycera</taxon>
        <taxon>Muscomorpha</taxon>
        <taxon>Hippoboscoidea</taxon>
        <taxon>Glossinidae</taxon>
        <taxon>Glossina</taxon>
    </lineage>
</organism>
<keyword evidence="1" id="KW-0472">Membrane</keyword>
<feature type="transmembrane region" description="Helical" evidence="1">
    <location>
        <begin position="46"/>
        <end position="67"/>
    </location>
</feature>
<protein>
    <submittedName>
        <fullName evidence="2">Uncharacterized protein</fullName>
    </submittedName>
</protein>
<dbReference type="Proteomes" id="UP000092460">
    <property type="component" value="Unassembled WGS sequence"/>
</dbReference>
<evidence type="ECO:0000256" key="1">
    <source>
        <dbReference type="SAM" id="Phobius"/>
    </source>
</evidence>